<dbReference type="AlphaFoldDB" id="A0A427AAD2"/>
<evidence type="ECO:0000313" key="2">
    <source>
        <dbReference type="EMBL" id="RRT73169.1"/>
    </source>
</evidence>
<feature type="compositionally biased region" description="Basic residues" evidence="1">
    <location>
        <begin position="97"/>
        <end position="113"/>
    </location>
</feature>
<proteinExistence type="predicted"/>
<feature type="compositionally biased region" description="Basic and acidic residues" evidence="1">
    <location>
        <begin position="19"/>
        <end position="47"/>
    </location>
</feature>
<organism evidence="2 3">
    <name type="scientific">Ensete ventricosum</name>
    <name type="common">Abyssinian banana</name>
    <name type="synonym">Musa ensete</name>
    <dbReference type="NCBI Taxonomy" id="4639"/>
    <lineage>
        <taxon>Eukaryota</taxon>
        <taxon>Viridiplantae</taxon>
        <taxon>Streptophyta</taxon>
        <taxon>Embryophyta</taxon>
        <taxon>Tracheophyta</taxon>
        <taxon>Spermatophyta</taxon>
        <taxon>Magnoliopsida</taxon>
        <taxon>Liliopsida</taxon>
        <taxon>Zingiberales</taxon>
        <taxon>Musaceae</taxon>
        <taxon>Ensete</taxon>
    </lineage>
</organism>
<dbReference type="Proteomes" id="UP000287651">
    <property type="component" value="Unassembled WGS sequence"/>
</dbReference>
<protein>
    <submittedName>
        <fullName evidence="2">Uncharacterized protein</fullName>
    </submittedName>
</protein>
<sequence>MEDSRETWVEKNEPLTHAIYERILDSSPRRKERDDERKKRGNDEFGRRSRGGQSRLVALDPASGDTTASSTPHRKWRPPSAVALLHRPPLGQGAHPRSPRWARRSPLSRRKPLRPPLPRRLWEKTLPTPLFPCPNLVN</sequence>
<accession>A0A427AAD2</accession>
<reference evidence="2 3" key="1">
    <citation type="journal article" date="2014" name="Agronomy (Basel)">
        <title>A Draft Genome Sequence for Ensete ventricosum, the Drought-Tolerant Tree Against Hunger.</title>
        <authorList>
            <person name="Harrison J."/>
            <person name="Moore K.A."/>
            <person name="Paszkiewicz K."/>
            <person name="Jones T."/>
            <person name="Grant M."/>
            <person name="Ambacheew D."/>
            <person name="Muzemil S."/>
            <person name="Studholme D.J."/>
        </authorList>
    </citation>
    <scope>NUCLEOTIDE SEQUENCE [LARGE SCALE GENOMIC DNA]</scope>
</reference>
<evidence type="ECO:0000313" key="3">
    <source>
        <dbReference type="Proteomes" id="UP000287651"/>
    </source>
</evidence>
<gene>
    <name evidence="2" type="ORF">B296_00018400</name>
</gene>
<comment type="caution">
    <text evidence="2">The sequence shown here is derived from an EMBL/GenBank/DDBJ whole genome shotgun (WGS) entry which is preliminary data.</text>
</comment>
<name>A0A427AAD2_ENSVE</name>
<feature type="region of interest" description="Disordered" evidence="1">
    <location>
        <begin position="19"/>
        <end position="120"/>
    </location>
</feature>
<evidence type="ECO:0000256" key="1">
    <source>
        <dbReference type="SAM" id="MobiDB-lite"/>
    </source>
</evidence>
<dbReference type="EMBL" id="AMZH03003173">
    <property type="protein sequence ID" value="RRT73169.1"/>
    <property type="molecule type" value="Genomic_DNA"/>
</dbReference>